<gene>
    <name evidence="8" type="ORF">LAZ67_9000543</name>
</gene>
<keyword evidence="3 4" id="KW-0862">Zinc</keyword>
<dbReference type="Gene3D" id="3.30.40.10">
    <property type="entry name" value="Zinc/RING finger domain, C3HC4 (zinc finger)"/>
    <property type="match status" value="1"/>
</dbReference>
<feature type="domain" description="C3H1-type" evidence="7">
    <location>
        <begin position="30"/>
        <end position="60"/>
    </location>
</feature>
<feature type="zinc finger region" description="C3H1-type" evidence="4">
    <location>
        <begin position="30"/>
        <end position="60"/>
    </location>
</feature>
<dbReference type="PANTHER" id="PTHR14493">
    <property type="entry name" value="UNKEMPT FAMILY MEMBER"/>
    <property type="match status" value="1"/>
</dbReference>
<dbReference type="Pfam" id="PF23261">
    <property type="entry name" value="zf-CCCH_11"/>
    <property type="match status" value="1"/>
</dbReference>
<evidence type="ECO:0000259" key="6">
    <source>
        <dbReference type="PROSITE" id="PS50089"/>
    </source>
</evidence>
<dbReference type="InterPro" id="IPR036855">
    <property type="entry name" value="Znf_CCCH_sf"/>
</dbReference>
<proteinExistence type="predicted"/>
<feature type="region of interest" description="Disordered" evidence="5">
    <location>
        <begin position="247"/>
        <end position="321"/>
    </location>
</feature>
<dbReference type="PANTHER" id="PTHR14493:SF50">
    <property type="entry name" value="RING FINGER PROTEIN UNKEMPT"/>
    <property type="match status" value="1"/>
</dbReference>
<feature type="zinc finger region" description="C3H1-type" evidence="4">
    <location>
        <begin position="151"/>
        <end position="185"/>
    </location>
</feature>
<evidence type="ECO:0000256" key="5">
    <source>
        <dbReference type="SAM" id="MobiDB-lite"/>
    </source>
</evidence>
<dbReference type="PROSITE" id="PS50089">
    <property type="entry name" value="ZF_RING_2"/>
    <property type="match status" value="1"/>
</dbReference>
<feature type="compositionally biased region" description="Polar residues" evidence="5">
    <location>
        <begin position="247"/>
        <end position="261"/>
    </location>
</feature>
<dbReference type="Pfam" id="PF25427">
    <property type="entry name" value="zf-CCCH_UNK"/>
    <property type="match status" value="1"/>
</dbReference>
<keyword evidence="2 4" id="KW-0863">Zinc-finger</keyword>
<evidence type="ECO:0000256" key="4">
    <source>
        <dbReference type="PROSITE-ProRule" id="PRU00723"/>
    </source>
</evidence>
<dbReference type="SMART" id="SM00356">
    <property type="entry name" value="ZnF_C3H1"/>
    <property type="match status" value="4"/>
</dbReference>
<dbReference type="Pfam" id="PF23035">
    <property type="entry name" value="zf-CCCH_UNK-like_4th"/>
    <property type="match status" value="1"/>
</dbReference>
<dbReference type="InterPro" id="IPR057296">
    <property type="entry name" value="UNK_Znf_5"/>
</dbReference>
<evidence type="ECO:0000313" key="8">
    <source>
        <dbReference type="EMBL" id="UYV71816.1"/>
    </source>
</evidence>
<keyword evidence="9" id="KW-1185">Reference proteome</keyword>
<evidence type="ECO:0000256" key="2">
    <source>
        <dbReference type="ARBA" id="ARBA00022771"/>
    </source>
</evidence>
<name>A0ABY6KSI9_9ARAC</name>
<feature type="zinc finger region" description="C3H1-type" evidence="4">
    <location>
        <begin position="193"/>
        <end position="221"/>
    </location>
</feature>
<dbReference type="EMBL" id="CP092871">
    <property type="protein sequence ID" value="UYV71816.1"/>
    <property type="molecule type" value="Genomic_DNA"/>
</dbReference>
<dbReference type="SUPFAM" id="SSF90229">
    <property type="entry name" value="CCCH zinc finger"/>
    <property type="match status" value="1"/>
</dbReference>
<accession>A0ABY6KSI9</accession>
<dbReference type="InterPro" id="IPR057295">
    <property type="entry name" value="UNK_Znf_4"/>
</dbReference>
<dbReference type="Pfam" id="PF13920">
    <property type="entry name" value="zf-C3HC4_3"/>
    <property type="match status" value="1"/>
</dbReference>
<feature type="domain" description="RING-type" evidence="6">
    <location>
        <begin position="602"/>
        <end position="637"/>
    </location>
</feature>
<reference evidence="8 9" key="1">
    <citation type="submission" date="2022-01" db="EMBL/GenBank/DDBJ databases">
        <title>A chromosomal length assembly of Cordylochernes scorpioides.</title>
        <authorList>
            <person name="Zeh D."/>
            <person name="Zeh J."/>
        </authorList>
    </citation>
    <scope>NUCLEOTIDE SEQUENCE [LARGE SCALE GENOMIC DNA]</scope>
    <source>
        <strain evidence="8">IN4F17</strain>
        <tissue evidence="8">Whole Body</tissue>
    </source>
</reference>
<feature type="domain" description="C3H1-type" evidence="7">
    <location>
        <begin position="151"/>
        <end position="185"/>
    </location>
</feature>
<feature type="compositionally biased region" description="Basic and acidic residues" evidence="5">
    <location>
        <begin position="311"/>
        <end position="320"/>
    </location>
</feature>
<evidence type="ECO:0000256" key="3">
    <source>
        <dbReference type="ARBA" id="ARBA00022833"/>
    </source>
</evidence>
<organism evidence="8 9">
    <name type="scientific">Cordylochernes scorpioides</name>
    <dbReference type="NCBI Taxonomy" id="51811"/>
    <lineage>
        <taxon>Eukaryota</taxon>
        <taxon>Metazoa</taxon>
        <taxon>Ecdysozoa</taxon>
        <taxon>Arthropoda</taxon>
        <taxon>Chelicerata</taxon>
        <taxon>Arachnida</taxon>
        <taxon>Pseudoscorpiones</taxon>
        <taxon>Cheliferoidea</taxon>
        <taxon>Chernetidae</taxon>
        <taxon>Cordylochernes</taxon>
    </lineage>
</organism>
<dbReference type="Gene3D" id="4.10.1000.10">
    <property type="entry name" value="Zinc finger, CCCH-type"/>
    <property type="match status" value="1"/>
</dbReference>
<feature type="compositionally biased region" description="Low complexity" evidence="5">
    <location>
        <begin position="284"/>
        <end position="302"/>
    </location>
</feature>
<evidence type="ECO:0000256" key="1">
    <source>
        <dbReference type="ARBA" id="ARBA00022723"/>
    </source>
</evidence>
<dbReference type="InterPro" id="IPR000571">
    <property type="entry name" value="Znf_CCCH"/>
</dbReference>
<protein>
    <submittedName>
        <fullName evidence="8">UNK</fullName>
    </submittedName>
</protein>
<sequence length="646" mass="72876">MLLILKKGLSRCQYLHRTAGDTEKRYHLRYYKTGICVHETDSRGFCGKNGPHCAFAHGVNDQRAPVYDIREQQAMEGSLEEGPNGTAAGPNNLDKERNAINEDPKWQDTKYVVEFYKTEPCKRPPRLCRQGYACPQYHNNRDRRRSQKKIKYRSTPCPNVKQGDEWGDPANCENGDNCPYCHTRTEQQFHPEIYKSTKCNDMQQNMYCPRGAFCAFAHVDQELNSMRALGPDNSTDLMAILSNVLPSTPTQQLSPNSSGKEGTNKKGGEDQPAADPQRDSNFPGPISRPRSHSSSTNHSGDSLPHYPKAPGSEREDKEASIQRQLQLIDNDRSLDTIEKARCKESVYNHGYNMMSPLANMFYPASDTVESVVGNALDDLSIDLNVEASLERDLEVESQVNHTTGHLVGASAPLNVELHDGRGSSFSPASPLNSQMLQLSLGTDQHSLDKNSYYGSPGSFQNVKYGQFPIASNSLYDMISQSPSESRLFNSEYQRLLEEVNSSRSKSAILEQRLSQVYEMWDKERKEFLREQRLVEQQRDEAVSKFNALTNELYQKSNAPYLRRLSELDNLSLFQLGQLQEQLREDLEKVAQQVYHRTSSTKCLVCSEQPCKVLLLPCHHLAVCPQCAPHQSLCPSCHGEVAQHMAL</sequence>
<dbReference type="InterPro" id="IPR013083">
    <property type="entry name" value="Znf_RING/FYVE/PHD"/>
</dbReference>
<feature type="domain" description="C3H1-type" evidence="7">
    <location>
        <begin position="193"/>
        <end position="221"/>
    </location>
</feature>
<dbReference type="Proteomes" id="UP001235939">
    <property type="component" value="Chromosome 09"/>
</dbReference>
<dbReference type="InterPro" id="IPR001841">
    <property type="entry name" value="Znf_RING"/>
</dbReference>
<dbReference type="PROSITE" id="PS50103">
    <property type="entry name" value="ZF_C3H1"/>
    <property type="match status" value="3"/>
</dbReference>
<evidence type="ECO:0000313" key="9">
    <source>
        <dbReference type="Proteomes" id="UP001235939"/>
    </source>
</evidence>
<keyword evidence="1 4" id="KW-0479">Metal-binding</keyword>
<dbReference type="InterPro" id="IPR045234">
    <property type="entry name" value="Unkempt-like"/>
</dbReference>
<evidence type="ECO:0000259" key="7">
    <source>
        <dbReference type="PROSITE" id="PS50103"/>
    </source>
</evidence>